<reference evidence="9" key="1">
    <citation type="submission" date="2022-06" db="EMBL/GenBank/DDBJ databases">
        <title>Idiomarina rhizosphaerae M1R2S28.</title>
        <authorList>
            <person name="Sun J.-Q."/>
            <person name="Li L.-F."/>
        </authorList>
    </citation>
    <scope>NUCLEOTIDE SEQUENCE</scope>
    <source>
        <strain evidence="9">M1R2S28</strain>
    </source>
</reference>
<gene>
    <name evidence="9" type="ORF">NJR55_00245</name>
</gene>
<dbReference type="GO" id="GO:0005975">
    <property type="term" value="P:carbohydrate metabolic process"/>
    <property type="evidence" value="ECO:0007669"/>
    <property type="project" value="InterPro"/>
</dbReference>
<dbReference type="PANTHER" id="PTHR43817:SF1">
    <property type="entry name" value="HYDROLASE, FAMILY 43, PUTATIVE (AFU_ORTHOLOGUE AFUA_3G01660)-RELATED"/>
    <property type="match status" value="1"/>
</dbReference>
<dbReference type="Proteomes" id="UP001139474">
    <property type="component" value="Unassembled WGS sequence"/>
</dbReference>
<dbReference type="PIRSF" id="PIRSF025414">
    <property type="entry name" value="Alpha-L-arabinofuranosidase"/>
    <property type="match status" value="1"/>
</dbReference>
<evidence type="ECO:0000256" key="7">
    <source>
        <dbReference type="RuleBase" id="RU361187"/>
    </source>
</evidence>
<dbReference type="InterPro" id="IPR006710">
    <property type="entry name" value="Glyco_hydro_43"/>
</dbReference>
<feature type="chain" id="PRO_5040908196" evidence="8">
    <location>
        <begin position="18"/>
        <end position="326"/>
    </location>
</feature>
<evidence type="ECO:0000256" key="8">
    <source>
        <dbReference type="SAM" id="SignalP"/>
    </source>
</evidence>
<feature type="active site" description="Proton donor" evidence="5">
    <location>
        <position position="202"/>
    </location>
</feature>
<accession>A0A9X2JQ47</accession>
<dbReference type="GO" id="GO:0004553">
    <property type="term" value="F:hydrolase activity, hydrolyzing O-glycosyl compounds"/>
    <property type="evidence" value="ECO:0007669"/>
    <property type="project" value="InterPro"/>
</dbReference>
<evidence type="ECO:0000256" key="4">
    <source>
        <dbReference type="ARBA" id="ARBA00023295"/>
    </source>
</evidence>
<keyword evidence="2 8" id="KW-0732">Signal</keyword>
<sequence>MTNYLALLSLLCFPLFAAADALIPQRADPWVLKVDNNYYFTASVPEFNRIELRRAESVAGLAEADVKTIWQQHEQGDMSANIWAPEIHRIDGAWYIYFAAGRADAPFNIRTYVLENKSEDPLTGEWKELGQLQTAWDTFNLDATHFRHKGTNYLVWAQHHPKYDYNSALFIAELLSPTKVGPQIKISEPEFEWETKGYSVNEGASALIRNGRIFLSFSASATDENYAIGLLWADADADLLDAGNWQKSEEPVFYTNPERKRYGPGHSSFTVDEKGRDLLIYHARNYREIKGNSLHDPNRNTRVRLLRWSDDGFPDFAQQEPDLKLE</sequence>
<dbReference type="RefSeq" id="WP_253616768.1">
    <property type="nucleotide sequence ID" value="NZ_JAMZDE010000001.1"/>
</dbReference>
<dbReference type="Pfam" id="PF04616">
    <property type="entry name" value="Glyco_hydro_43"/>
    <property type="match status" value="1"/>
</dbReference>
<dbReference type="PANTHER" id="PTHR43817">
    <property type="entry name" value="GLYCOSYL HYDROLASE"/>
    <property type="match status" value="1"/>
</dbReference>
<dbReference type="EMBL" id="JAMZDE010000001">
    <property type="protein sequence ID" value="MCP1338007.1"/>
    <property type="molecule type" value="Genomic_DNA"/>
</dbReference>
<evidence type="ECO:0000256" key="1">
    <source>
        <dbReference type="ARBA" id="ARBA00009865"/>
    </source>
</evidence>
<proteinExistence type="inferred from homology"/>
<dbReference type="SUPFAM" id="SSF75005">
    <property type="entry name" value="Arabinanase/levansucrase/invertase"/>
    <property type="match status" value="1"/>
</dbReference>
<name>A0A9X2JQ47_9GAMM</name>
<evidence type="ECO:0000256" key="3">
    <source>
        <dbReference type="ARBA" id="ARBA00022801"/>
    </source>
</evidence>
<keyword evidence="4 7" id="KW-0326">Glycosidase</keyword>
<feature type="signal peptide" evidence="8">
    <location>
        <begin position="1"/>
        <end position="17"/>
    </location>
</feature>
<dbReference type="Gene3D" id="2.115.10.20">
    <property type="entry name" value="Glycosyl hydrolase domain, family 43"/>
    <property type="match status" value="1"/>
</dbReference>
<keyword evidence="3 7" id="KW-0378">Hydrolase</keyword>
<protein>
    <submittedName>
        <fullName evidence="9">Family 43 glycosylhydrolase</fullName>
    </submittedName>
</protein>
<evidence type="ECO:0000256" key="2">
    <source>
        <dbReference type="ARBA" id="ARBA00022729"/>
    </source>
</evidence>
<evidence type="ECO:0000313" key="9">
    <source>
        <dbReference type="EMBL" id="MCP1338007.1"/>
    </source>
</evidence>
<dbReference type="InterPro" id="IPR023296">
    <property type="entry name" value="Glyco_hydro_beta-prop_sf"/>
</dbReference>
<dbReference type="InterPro" id="IPR016828">
    <property type="entry name" value="Alpha-L-arabinofuranosidase"/>
</dbReference>
<feature type="active site" description="Proton acceptor" evidence="5">
    <location>
        <position position="28"/>
    </location>
</feature>
<comment type="similarity">
    <text evidence="1 7">Belongs to the glycosyl hydrolase 43 family.</text>
</comment>
<feature type="site" description="Important for catalytic activity, responsible for pKa modulation of the active site Glu and correct orientation of both the proton donor and substrate" evidence="6">
    <location>
        <position position="142"/>
    </location>
</feature>
<evidence type="ECO:0000313" key="10">
    <source>
        <dbReference type="Proteomes" id="UP001139474"/>
    </source>
</evidence>
<comment type="caution">
    <text evidence="9">The sequence shown here is derived from an EMBL/GenBank/DDBJ whole genome shotgun (WGS) entry which is preliminary data.</text>
</comment>
<dbReference type="AlphaFoldDB" id="A0A9X2JQ47"/>
<keyword evidence="10" id="KW-1185">Reference proteome</keyword>
<evidence type="ECO:0000256" key="5">
    <source>
        <dbReference type="PIRSR" id="PIRSR606710-1"/>
    </source>
</evidence>
<organism evidence="9 10">
    <name type="scientific">Idiomarina rhizosphaerae</name>
    <dbReference type="NCBI Taxonomy" id="2961572"/>
    <lineage>
        <taxon>Bacteria</taxon>
        <taxon>Pseudomonadati</taxon>
        <taxon>Pseudomonadota</taxon>
        <taxon>Gammaproteobacteria</taxon>
        <taxon>Alteromonadales</taxon>
        <taxon>Idiomarinaceae</taxon>
        <taxon>Idiomarina</taxon>
    </lineage>
</organism>
<evidence type="ECO:0000256" key="6">
    <source>
        <dbReference type="PIRSR" id="PIRSR606710-2"/>
    </source>
</evidence>